<dbReference type="Gene3D" id="3.60.130.30">
    <property type="match status" value="1"/>
</dbReference>
<dbReference type="EMBL" id="JAEVFJ010000096">
    <property type="protein sequence ID" value="KAH8068963.1"/>
    <property type="molecule type" value="Genomic_DNA"/>
</dbReference>
<evidence type="ECO:0000313" key="1">
    <source>
        <dbReference type="EMBL" id="KAH8068963.1"/>
    </source>
</evidence>
<name>A0A8K0UDM8_9AGAR</name>
<evidence type="ECO:0000313" key="2">
    <source>
        <dbReference type="Proteomes" id="UP000813824"/>
    </source>
</evidence>
<gene>
    <name evidence="1" type="ORF">BXZ70DRAFT_868758</name>
</gene>
<feature type="non-terminal residue" evidence="1">
    <location>
        <position position="1"/>
    </location>
</feature>
<protein>
    <submittedName>
        <fullName evidence="1">Uncharacterized protein</fullName>
    </submittedName>
</protein>
<dbReference type="AlphaFoldDB" id="A0A8K0UDM8"/>
<dbReference type="Proteomes" id="UP000813824">
    <property type="component" value="Unassembled WGS sequence"/>
</dbReference>
<proteinExistence type="predicted"/>
<accession>A0A8K0UDM8</accession>
<feature type="non-terminal residue" evidence="1">
    <location>
        <position position="163"/>
    </location>
</feature>
<organism evidence="1 2">
    <name type="scientific">Cristinia sonorae</name>
    <dbReference type="NCBI Taxonomy" id="1940300"/>
    <lineage>
        <taxon>Eukaryota</taxon>
        <taxon>Fungi</taxon>
        <taxon>Dikarya</taxon>
        <taxon>Basidiomycota</taxon>
        <taxon>Agaricomycotina</taxon>
        <taxon>Agaricomycetes</taxon>
        <taxon>Agaricomycetidae</taxon>
        <taxon>Agaricales</taxon>
        <taxon>Pleurotineae</taxon>
        <taxon>Stephanosporaceae</taxon>
        <taxon>Cristinia</taxon>
    </lineage>
</organism>
<dbReference type="OrthoDB" id="2658103at2759"/>
<keyword evidence="2" id="KW-1185">Reference proteome</keyword>
<reference evidence="1" key="1">
    <citation type="journal article" date="2021" name="New Phytol.">
        <title>Evolutionary innovations through gain and loss of genes in the ectomycorrhizal Boletales.</title>
        <authorList>
            <person name="Wu G."/>
            <person name="Miyauchi S."/>
            <person name="Morin E."/>
            <person name="Kuo A."/>
            <person name="Drula E."/>
            <person name="Varga T."/>
            <person name="Kohler A."/>
            <person name="Feng B."/>
            <person name="Cao Y."/>
            <person name="Lipzen A."/>
            <person name="Daum C."/>
            <person name="Hundley H."/>
            <person name="Pangilinan J."/>
            <person name="Johnson J."/>
            <person name="Barry K."/>
            <person name="LaButti K."/>
            <person name="Ng V."/>
            <person name="Ahrendt S."/>
            <person name="Min B."/>
            <person name="Choi I.G."/>
            <person name="Park H."/>
            <person name="Plett J.M."/>
            <person name="Magnuson J."/>
            <person name="Spatafora J.W."/>
            <person name="Nagy L.G."/>
            <person name="Henrissat B."/>
            <person name="Grigoriev I.V."/>
            <person name="Yang Z.L."/>
            <person name="Xu J."/>
            <person name="Martin F.M."/>
        </authorList>
    </citation>
    <scope>NUCLEOTIDE SEQUENCE</scope>
    <source>
        <strain evidence="1">KKN 215</strain>
    </source>
</reference>
<sequence length="163" mass="18158">SWYYASRDLSIQLSVIFKVFMPRTYKVYKERFDALVWIAYDVGPFNGRTVVYKLQLYAHVDPGEAGPTISFSSGYFEGGYMEVPQLGARRLRYNSGSIFLAPTGILAHRVAPWTGVAVPAHLAARGITPGRIGTVYMFPRSSFNKAEGKKPGWGIRTGFGRIP</sequence>
<comment type="caution">
    <text evidence="1">The sequence shown here is derived from an EMBL/GenBank/DDBJ whole genome shotgun (WGS) entry which is preliminary data.</text>
</comment>